<evidence type="ECO:0000256" key="7">
    <source>
        <dbReference type="ARBA" id="ARBA00023157"/>
    </source>
</evidence>
<dbReference type="InterPro" id="IPR001245">
    <property type="entry name" value="Ser-Thr/Tyr_kinase_cat_dom"/>
</dbReference>
<evidence type="ECO:0000256" key="9">
    <source>
        <dbReference type="ARBA" id="ARBA00047899"/>
    </source>
</evidence>
<protein>
    <recommendedName>
        <fullName evidence="11">Receptor-like serine/threonine-protein kinase</fullName>
        <ecNumber evidence="11">2.7.11.1</ecNumber>
    </recommendedName>
</protein>
<dbReference type="Pfam" id="PF08276">
    <property type="entry name" value="PAN_2"/>
    <property type="match status" value="1"/>
</dbReference>
<dbReference type="InterPro" id="IPR000858">
    <property type="entry name" value="S_locus_glycoprot_dom"/>
</dbReference>
<dbReference type="AlphaFoldDB" id="A0A4S4E9D8"/>
<evidence type="ECO:0000259" key="15">
    <source>
        <dbReference type="PROSITE" id="PS50948"/>
    </source>
</evidence>
<dbReference type="SMART" id="SM00220">
    <property type="entry name" value="S_TKc"/>
    <property type="match status" value="1"/>
</dbReference>
<comment type="catalytic activity">
    <reaction evidence="9 11">
        <text>L-threonyl-[protein] + ATP = O-phospho-L-threonyl-[protein] + ADP + H(+)</text>
        <dbReference type="Rhea" id="RHEA:46608"/>
        <dbReference type="Rhea" id="RHEA-COMP:11060"/>
        <dbReference type="Rhea" id="RHEA-COMP:11605"/>
        <dbReference type="ChEBI" id="CHEBI:15378"/>
        <dbReference type="ChEBI" id="CHEBI:30013"/>
        <dbReference type="ChEBI" id="CHEBI:30616"/>
        <dbReference type="ChEBI" id="CHEBI:61977"/>
        <dbReference type="ChEBI" id="CHEBI:456216"/>
        <dbReference type="EC" id="2.7.11.1"/>
    </reaction>
</comment>
<evidence type="ECO:0000256" key="12">
    <source>
        <dbReference type="SAM" id="MobiDB-lite"/>
    </source>
</evidence>
<dbReference type="Gene3D" id="2.90.10.10">
    <property type="entry name" value="Bulb-type lectin domain"/>
    <property type="match status" value="1"/>
</dbReference>
<dbReference type="PIRSF" id="PIRSF000641">
    <property type="entry name" value="SRK"/>
    <property type="match status" value="1"/>
</dbReference>
<comment type="caution">
    <text evidence="16">The sequence shown here is derived from an EMBL/GenBank/DDBJ whole genome shotgun (WGS) entry which is preliminary data.</text>
</comment>
<feature type="domain" description="Bulb-type lectin" evidence="14">
    <location>
        <begin position="3"/>
        <end position="128"/>
    </location>
</feature>
<dbReference type="PROSITE" id="PS50011">
    <property type="entry name" value="PROTEIN_KINASE_DOM"/>
    <property type="match status" value="1"/>
</dbReference>
<dbReference type="InterPro" id="IPR000719">
    <property type="entry name" value="Prot_kinase_dom"/>
</dbReference>
<dbReference type="Gene3D" id="3.30.200.20">
    <property type="entry name" value="Phosphorylase Kinase, domain 1"/>
    <property type="match status" value="1"/>
</dbReference>
<dbReference type="InterPro" id="IPR011009">
    <property type="entry name" value="Kinase-like_dom_sf"/>
</dbReference>
<organism evidence="16 17">
    <name type="scientific">Camellia sinensis var. sinensis</name>
    <name type="common">China tea</name>
    <dbReference type="NCBI Taxonomy" id="542762"/>
    <lineage>
        <taxon>Eukaryota</taxon>
        <taxon>Viridiplantae</taxon>
        <taxon>Streptophyta</taxon>
        <taxon>Embryophyta</taxon>
        <taxon>Tracheophyta</taxon>
        <taxon>Spermatophyta</taxon>
        <taxon>Magnoliopsida</taxon>
        <taxon>eudicotyledons</taxon>
        <taxon>Gunneridae</taxon>
        <taxon>Pentapetalae</taxon>
        <taxon>asterids</taxon>
        <taxon>Ericales</taxon>
        <taxon>Theaceae</taxon>
        <taxon>Camellia</taxon>
    </lineage>
</organism>
<dbReference type="SMART" id="SM00108">
    <property type="entry name" value="B_lectin"/>
    <property type="match status" value="1"/>
</dbReference>
<dbReference type="PANTHER" id="PTHR32444">
    <property type="entry name" value="BULB-TYPE LECTIN DOMAIN-CONTAINING PROTEIN"/>
    <property type="match status" value="1"/>
</dbReference>
<evidence type="ECO:0000256" key="3">
    <source>
        <dbReference type="ARBA" id="ARBA00022729"/>
    </source>
</evidence>
<evidence type="ECO:0000256" key="10">
    <source>
        <dbReference type="ARBA" id="ARBA00048679"/>
    </source>
</evidence>
<sequence>MAIDTLSPNKTLTDNGKPLVSSGEAFELGFFNPPYSNNRYIGIWFKNVPIRTPIWVANKNNPISDSSGLLTITATGNIIITTNQTTTIWSSSNSSPPTPPNNPIMQLLDSGNLVVKNGGGDYLWQSFDYPCDTLVPGMKLGWNLRTNQEWFLTSWKTLQDPSSGDYTYKLDRRGLPQIVLRQGSKVNYRSGFWDGVRFGGDPPLEQNTVFDPIFIFNSTDVYFSFKIMDGPVITRLVVNQTGLLQFLTWNERRGEWFNLLALHRDACDAYATCGPYGICRFDGFAVCNCPNGFIPGLQHDWDRFDWSGGCVRRTPMNCSVPQGFRKLSGLKLPDTTYFFVNKTKMSQVDCEKACLRNCTCVAFAQTSVSGCVLWLGELFDMKESSEGGQDLYIRMAASDLAWRLDNRNQKVQDNNQGIVEDENLALLLFDLATVSSATNNFSLTNKIGEGGFGPVYRGELTTGREIAVKRLSKTSRQGLSEFKNEVILISKLQHRNLVRLLGCCIHEEERMLIYEYMPNKNQTRGTSLDWKKRFGIIVGIARGLLYLHRDSRLRVIHRDLKAGNILLDSEMNPKIADFGLARSFGGDQFEENTNRVIGTYGYMSPEYAINGHFSVKSDVFSFGVMVLEIVSGKKNRGFYDRDHGLNLLGHAWKLWHEEKPIKLFDVFMEDPNPTSEVLRCIQVALLCVQQRPEDRPTMSYVLLMLDSENPVLPMPKQPGFYSERVITNIDYSSIGKHHCTTNEVGDQAAWSARGGQGGSASWRVQGQRPGGVEGQRPQSKNAKCIRNCLSCTCGTQGRACLATAINAEGFILCGEDRVSTSLILEVSSQFFFKT</sequence>
<dbReference type="Pfam" id="PF01453">
    <property type="entry name" value="B_lectin"/>
    <property type="match status" value="1"/>
</dbReference>
<dbReference type="PROSITE" id="PS50948">
    <property type="entry name" value="PAN"/>
    <property type="match status" value="1"/>
</dbReference>
<keyword evidence="1 11" id="KW-0723">Serine/threonine-protein kinase</keyword>
<proteinExistence type="inferred from homology"/>
<reference evidence="16 17" key="1">
    <citation type="journal article" date="2018" name="Proc. Natl. Acad. Sci. U.S.A.">
        <title>Draft genome sequence of Camellia sinensis var. sinensis provides insights into the evolution of the tea genome and tea quality.</title>
        <authorList>
            <person name="Wei C."/>
            <person name="Yang H."/>
            <person name="Wang S."/>
            <person name="Zhao J."/>
            <person name="Liu C."/>
            <person name="Gao L."/>
            <person name="Xia E."/>
            <person name="Lu Y."/>
            <person name="Tai Y."/>
            <person name="She G."/>
            <person name="Sun J."/>
            <person name="Cao H."/>
            <person name="Tong W."/>
            <person name="Gao Q."/>
            <person name="Li Y."/>
            <person name="Deng W."/>
            <person name="Jiang X."/>
            <person name="Wang W."/>
            <person name="Chen Q."/>
            <person name="Zhang S."/>
            <person name="Li H."/>
            <person name="Wu J."/>
            <person name="Wang P."/>
            <person name="Li P."/>
            <person name="Shi C."/>
            <person name="Zheng F."/>
            <person name="Jian J."/>
            <person name="Huang B."/>
            <person name="Shan D."/>
            <person name="Shi M."/>
            <person name="Fang C."/>
            <person name="Yue Y."/>
            <person name="Li F."/>
            <person name="Li D."/>
            <person name="Wei S."/>
            <person name="Han B."/>
            <person name="Jiang C."/>
            <person name="Yin Y."/>
            <person name="Xia T."/>
            <person name="Zhang Z."/>
            <person name="Bennetzen J.L."/>
            <person name="Zhao S."/>
            <person name="Wan X."/>
        </authorList>
    </citation>
    <scope>NUCLEOTIDE SEQUENCE [LARGE SCALE GENOMIC DNA]</scope>
    <source>
        <strain evidence="17">cv. Shuchazao</strain>
        <tissue evidence="16">Leaf</tissue>
    </source>
</reference>
<evidence type="ECO:0000256" key="8">
    <source>
        <dbReference type="ARBA" id="ARBA00023180"/>
    </source>
</evidence>
<dbReference type="Pfam" id="PF00954">
    <property type="entry name" value="S_locus_glycop"/>
    <property type="match status" value="1"/>
</dbReference>
<evidence type="ECO:0000256" key="6">
    <source>
        <dbReference type="ARBA" id="ARBA00022840"/>
    </source>
</evidence>
<dbReference type="Gene3D" id="1.10.510.10">
    <property type="entry name" value="Transferase(Phosphotransferase) domain 1"/>
    <property type="match status" value="1"/>
</dbReference>
<feature type="domain" description="Protein kinase" evidence="13">
    <location>
        <begin position="441"/>
        <end position="712"/>
    </location>
</feature>
<dbReference type="CDD" id="cd00028">
    <property type="entry name" value="B_lectin"/>
    <property type="match status" value="1"/>
</dbReference>
<dbReference type="PANTHER" id="PTHR32444:SF158">
    <property type="entry name" value="RECEPTOR-LIKE SERINE_THREONINE-PROTEIN KINASE"/>
    <property type="match status" value="1"/>
</dbReference>
<dbReference type="InterPro" id="IPR024171">
    <property type="entry name" value="SRK-like_kinase"/>
</dbReference>
<dbReference type="CDD" id="cd01098">
    <property type="entry name" value="PAN_AP_plant"/>
    <property type="match status" value="1"/>
</dbReference>
<comment type="catalytic activity">
    <reaction evidence="10 11">
        <text>L-seryl-[protein] + ATP = O-phospho-L-seryl-[protein] + ADP + H(+)</text>
        <dbReference type="Rhea" id="RHEA:17989"/>
        <dbReference type="Rhea" id="RHEA-COMP:9863"/>
        <dbReference type="Rhea" id="RHEA-COMP:11604"/>
        <dbReference type="ChEBI" id="CHEBI:15378"/>
        <dbReference type="ChEBI" id="CHEBI:29999"/>
        <dbReference type="ChEBI" id="CHEBI:30616"/>
        <dbReference type="ChEBI" id="CHEBI:83421"/>
        <dbReference type="ChEBI" id="CHEBI:456216"/>
        <dbReference type="EC" id="2.7.11.1"/>
    </reaction>
</comment>
<dbReference type="SMART" id="SM00473">
    <property type="entry name" value="PAN_AP"/>
    <property type="match status" value="1"/>
</dbReference>
<keyword evidence="8" id="KW-0325">Glycoprotein</keyword>
<evidence type="ECO:0000256" key="4">
    <source>
        <dbReference type="ARBA" id="ARBA00022741"/>
    </source>
</evidence>
<feature type="domain" description="Apple" evidence="15">
    <location>
        <begin position="318"/>
        <end position="396"/>
    </location>
</feature>
<dbReference type="Pfam" id="PF07714">
    <property type="entry name" value="PK_Tyr_Ser-Thr"/>
    <property type="match status" value="1"/>
</dbReference>
<keyword evidence="2 11" id="KW-0808">Transferase</keyword>
<dbReference type="EMBL" id="SDRB02006387">
    <property type="protein sequence ID" value="THG12751.1"/>
    <property type="molecule type" value="Genomic_DNA"/>
</dbReference>
<evidence type="ECO:0000259" key="13">
    <source>
        <dbReference type="PROSITE" id="PS50011"/>
    </source>
</evidence>
<dbReference type="PROSITE" id="PS00108">
    <property type="entry name" value="PROTEIN_KINASE_ST"/>
    <property type="match status" value="1"/>
</dbReference>
<feature type="region of interest" description="Disordered" evidence="12">
    <location>
        <begin position="752"/>
        <end position="778"/>
    </location>
</feature>
<dbReference type="InterPro" id="IPR036426">
    <property type="entry name" value="Bulb-type_lectin_dom_sf"/>
</dbReference>
<keyword evidence="17" id="KW-1185">Reference proteome</keyword>
<evidence type="ECO:0000313" key="17">
    <source>
        <dbReference type="Proteomes" id="UP000306102"/>
    </source>
</evidence>
<dbReference type="FunFam" id="2.90.10.10:FF:000005">
    <property type="entry name" value="G-type lectin S-receptor-like serine/threonine-protein kinase"/>
    <property type="match status" value="1"/>
</dbReference>
<keyword evidence="3" id="KW-0732">Signal</keyword>
<evidence type="ECO:0000259" key="14">
    <source>
        <dbReference type="PROSITE" id="PS50927"/>
    </source>
</evidence>
<keyword evidence="6 11" id="KW-0067">ATP-binding</keyword>
<name>A0A4S4E9D8_CAMSN</name>
<evidence type="ECO:0000256" key="2">
    <source>
        <dbReference type="ARBA" id="ARBA00022679"/>
    </source>
</evidence>
<dbReference type="InterPro" id="IPR008271">
    <property type="entry name" value="Ser/Thr_kinase_AS"/>
</dbReference>
<keyword evidence="4 11" id="KW-0547">Nucleotide-binding</keyword>
<dbReference type="GO" id="GO:0106310">
    <property type="term" value="F:protein serine kinase activity"/>
    <property type="evidence" value="ECO:0007669"/>
    <property type="project" value="RHEA"/>
</dbReference>
<evidence type="ECO:0000256" key="1">
    <source>
        <dbReference type="ARBA" id="ARBA00022527"/>
    </source>
</evidence>
<evidence type="ECO:0000256" key="11">
    <source>
        <dbReference type="PIRNR" id="PIRNR000641"/>
    </source>
</evidence>
<dbReference type="SUPFAM" id="SSF56112">
    <property type="entry name" value="Protein kinase-like (PK-like)"/>
    <property type="match status" value="1"/>
</dbReference>
<dbReference type="PROSITE" id="PS50927">
    <property type="entry name" value="BULB_LECTIN"/>
    <property type="match status" value="1"/>
</dbReference>
<dbReference type="Proteomes" id="UP000306102">
    <property type="component" value="Unassembled WGS sequence"/>
</dbReference>
<dbReference type="STRING" id="542762.A0A4S4E9D8"/>
<keyword evidence="7" id="KW-1015">Disulfide bond</keyword>
<dbReference type="GO" id="GO:0005524">
    <property type="term" value="F:ATP binding"/>
    <property type="evidence" value="ECO:0007669"/>
    <property type="project" value="UniProtKB-KW"/>
</dbReference>
<gene>
    <name evidence="16" type="ORF">TEA_006432</name>
</gene>
<accession>A0A4S4E9D8</accession>
<evidence type="ECO:0000256" key="5">
    <source>
        <dbReference type="ARBA" id="ARBA00022777"/>
    </source>
</evidence>
<dbReference type="EC" id="2.7.11.1" evidence="11"/>
<dbReference type="CDD" id="cd14066">
    <property type="entry name" value="STKc_IRAK"/>
    <property type="match status" value="1"/>
</dbReference>
<dbReference type="InterPro" id="IPR003609">
    <property type="entry name" value="Pan_app"/>
</dbReference>
<comment type="similarity">
    <text evidence="11">Belongs to the protein kinase superfamily. Ser/Thr protein kinase family.</text>
</comment>
<dbReference type="FunFam" id="3.30.200.20:FF:000195">
    <property type="entry name" value="G-type lectin S-receptor-like serine/threonine-protein kinase"/>
    <property type="match status" value="1"/>
</dbReference>
<dbReference type="GO" id="GO:0004674">
    <property type="term" value="F:protein serine/threonine kinase activity"/>
    <property type="evidence" value="ECO:0007669"/>
    <property type="project" value="UniProtKB-KW"/>
</dbReference>
<evidence type="ECO:0000313" key="16">
    <source>
        <dbReference type="EMBL" id="THG12751.1"/>
    </source>
</evidence>
<dbReference type="GO" id="GO:0048544">
    <property type="term" value="P:recognition of pollen"/>
    <property type="evidence" value="ECO:0007669"/>
    <property type="project" value="InterPro"/>
</dbReference>
<dbReference type="SUPFAM" id="SSF51110">
    <property type="entry name" value="alpha-D-mannose-specific plant lectins"/>
    <property type="match status" value="1"/>
</dbReference>
<dbReference type="FunFam" id="1.10.510.10:FF:000060">
    <property type="entry name" value="G-type lectin S-receptor-like serine/threonine-protein kinase"/>
    <property type="match status" value="1"/>
</dbReference>
<keyword evidence="5 11" id="KW-0418">Kinase</keyword>
<dbReference type="InterPro" id="IPR001480">
    <property type="entry name" value="Bulb-type_lectin_dom"/>
</dbReference>